<comment type="caution">
    <text evidence="1">The sequence shown here is derived from an EMBL/GenBank/DDBJ whole genome shotgun (WGS) entry which is preliminary data.</text>
</comment>
<dbReference type="AlphaFoldDB" id="A0ABD1DBS2"/>
<evidence type="ECO:0000313" key="2">
    <source>
        <dbReference type="Proteomes" id="UP001562425"/>
    </source>
</evidence>
<dbReference type="Proteomes" id="UP001562425">
    <property type="component" value="Unassembled WGS sequence"/>
</dbReference>
<reference evidence="1 2" key="1">
    <citation type="submission" date="2024-05" db="EMBL/GenBank/DDBJ databases">
        <title>Culex pipiens pipiens assembly and annotation.</title>
        <authorList>
            <person name="Alout H."/>
            <person name="Durand T."/>
        </authorList>
    </citation>
    <scope>NUCLEOTIDE SEQUENCE [LARGE SCALE GENOMIC DNA]</scope>
    <source>
        <strain evidence="1">HA-2024</strain>
        <tissue evidence="1">Whole body</tissue>
    </source>
</reference>
<name>A0ABD1DBS2_CULPP</name>
<accession>A0ABD1DBS2</accession>
<organism evidence="1 2">
    <name type="scientific">Culex pipiens pipiens</name>
    <name type="common">Northern house mosquito</name>
    <dbReference type="NCBI Taxonomy" id="38569"/>
    <lineage>
        <taxon>Eukaryota</taxon>
        <taxon>Metazoa</taxon>
        <taxon>Ecdysozoa</taxon>
        <taxon>Arthropoda</taxon>
        <taxon>Hexapoda</taxon>
        <taxon>Insecta</taxon>
        <taxon>Pterygota</taxon>
        <taxon>Neoptera</taxon>
        <taxon>Endopterygota</taxon>
        <taxon>Diptera</taxon>
        <taxon>Nematocera</taxon>
        <taxon>Culicoidea</taxon>
        <taxon>Culicidae</taxon>
        <taxon>Culicinae</taxon>
        <taxon>Culicini</taxon>
        <taxon>Culex</taxon>
        <taxon>Culex</taxon>
    </lineage>
</organism>
<dbReference type="EMBL" id="JBEHCU010006443">
    <property type="protein sequence ID" value="KAL1397121.1"/>
    <property type="molecule type" value="Genomic_DNA"/>
</dbReference>
<proteinExistence type="predicted"/>
<keyword evidence="2" id="KW-1185">Reference proteome</keyword>
<evidence type="ECO:0000313" key="1">
    <source>
        <dbReference type="EMBL" id="KAL1397121.1"/>
    </source>
</evidence>
<protein>
    <submittedName>
        <fullName evidence="1">Uncharacterized protein</fullName>
    </submittedName>
</protein>
<gene>
    <name evidence="1" type="ORF">pipiens_009997</name>
</gene>
<sequence>MSPSPLKNASSAQSSISEVTVILHSPNSILTLKMIQAASKIVAEAENVPNKEHYLATFEQIKASLMEQ</sequence>